<reference evidence="3" key="1">
    <citation type="submission" date="2023-08" db="EMBL/GenBank/DDBJ databases">
        <authorList>
            <person name="Audoor S."/>
            <person name="Bilcke G."/>
        </authorList>
    </citation>
    <scope>NUCLEOTIDE SEQUENCE</scope>
</reference>
<evidence type="ECO:0000313" key="3">
    <source>
        <dbReference type="EMBL" id="CAJ1948593.1"/>
    </source>
</evidence>
<dbReference type="EMBL" id="CAKOGP040001747">
    <property type="protein sequence ID" value="CAJ1948593.1"/>
    <property type="molecule type" value="Genomic_DNA"/>
</dbReference>
<dbReference type="PROSITE" id="PS50280">
    <property type="entry name" value="SET"/>
    <property type="match status" value="1"/>
</dbReference>
<sequence>MLRLPLFNILLLLNILGHGAFGEESAFIRHSQEVHNLIQWLESAGGFLDSRVEIRRLDPEDPSSYFGVFANAPIQENEILMRIPGELKIQIVDDGNDWEYDEEVCELSWMLKAEFEKGDKSKFLPYINYLRTQVEGQIPGAWSSAGQGLLLKVQGGLRINGAYEEEEPSSIVSWLRSYAEEECAVGDETLDPHFIALTVQRGYDSALIPIYDMLNHSNHPEKVNTMTDSSLHDFDDEFTVQALRHLKAGEELHYAYHDTSSDEWGTPEILRDFGFVEGYPHTFHISDGVTIVVDQVESDDGQLEYVASCLNENCPESSWIEEKVQALMEVEEILLPEVAMAKLQVPPRELAIIKEYHQALLVAFSSISSKCPDPDT</sequence>
<dbReference type="Proteomes" id="UP001295423">
    <property type="component" value="Unassembled WGS sequence"/>
</dbReference>
<evidence type="ECO:0000313" key="4">
    <source>
        <dbReference type="Proteomes" id="UP001295423"/>
    </source>
</evidence>
<feature type="domain" description="SET" evidence="2">
    <location>
        <begin position="50"/>
        <end position="257"/>
    </location>
</feature>
<dbReference type="InterPro" id="IPR001214">
    <property type="entry name" value="SET_dom"/>
</dbReference>
<keyword evidence="1" id="KW-0732">Signal</keyword>
<protein>
    <recommendedName>
        <fullName evidence="2">SET domain-containing protein</fullName>
    </recommendedName>
</protein>
<comment type="caution">
    <text evidence="3">The sequence shown here is derived from an EMBL/GenBank/DDBJ whole genome shotgun (WGS) entry which is preliminary data.</text>
</comment>
<dbReference type="InterPro" id="IPR050600">
    <property type="entry name" value="SETD3_SETD6_MTase"/>
</dbReference>
<evidence type="ECO:0000259" key="2">
    <source>
        <dbReference type="PROSITE" id="PS50280"/>
    </source>
</evidence>
<keyword evidence="4" id="KW-1185">Reference proteome</keyword>
<proteinExistence type="predicted"/>
<dbReference type="Pfam" id="PF00856">
    <property type="entry name" value="SET"/>
    <property type="match status" value="1"/>
</dbReference>
<dbReference type="PANTHER" id="PTHR13271">
    <property type="entry name" value="UNCHARACTERIZED PUTATIVE METHYLTRANSFERASE"/>
    <property type="match status" value="1"/>
</dbReference>
<dbReference type="AlphaFoldDB" id="A0AAD2FPI6"/>
<dbReference type="Gene3D" id="3.90.1410.10">
    <property type="entry name" value="set domain protein methyltransferase, domain 1"/>
    <property type="match status" value="1"/>
</dbReference>
<gene>
    <name evidence="3" type="ORF">CYCCA115_LOCUS11694</name>
</gene>
<evidence type="ECO:0000256" key="1">
    <source>
        <dbReference type="SAM" id="SignalP"/>
    </source>
</evidence>
<dbReference type="SUPFAM" id="SSF82199">
    <property type="entry name" value="SET domain"/>
    <property type="match status" value="1"/>
</dbReference>
<dbReference type="GO" id="GO:0016279">
    <property type="term" value="F:protein-lysine N-methyltransferase activity"/>
    <property type="evidence" value="ECO:0007669"/>
    <property type="project" value="TreeGrafter"/>
</dbReference>
<feature type="signal peptide" evidence="1">
    <location>
        <begin position="1"/>
        <end position="22"/>
    </location>
</feature>
<organism evidence="3 4">
    <name type="scientific">Cylindrotheca closterium</name>
    <dbReference type="NCBI Taxonomy" id="2856"/>
    <lineage>
        <taxon>Eukaryota</taxon>
        <taxon>Sar</taxon>
        <taxon>Stramenopiles</taxon>
        <taxon>Ochrophyta</taxon>
        <taxon>Bacillariophyta</taxon>
        <taxon>Bacillariophyceae</taxon>
        <taxon>Bacillariophycidae</taxon>
        <taxon>Bacillariales</taxon>
        <taxon>Bacillariaceae</taxon>
        <taxon>Cylindrotheca</taxon>
    </lineage>
</organism>
<accession>A0AAD2FPI6</accession>
<feature type="chain" id="PRO_5042084139" description="SET domain-containing protein" evidence="1">
    <location>
        <begin position="23"/>
        <end position="376"/>
    </location>
</feature>
<name>A0AAD2FPI6_9STRA</name>
<dbReference type="CDD" id="cd10527">
    <property type="entry name" value="SET_LSMT"/>
    <property type="match status" value="1"/>
</dbReference>
<dbReference type="PANTHER" id="PTHR13271:SF137">
    <property type="entry name" value="SET DOMAIN-CONTAINING PROTEIN"/>
    <property type="match status" value="1"/>
</dbReference>
<dbReference type="InterPro" id="IPR046341">
    <property type="entry name" value="SET_dom_sf"/>
</dbReference>